<dbReference type="GO" id="GO:0006164">
    <property type="term" value="P:purine nucleotide biosynthetic process"/>
    <property type="evidence" value="ECO:0007669"/>
    <property type="project" value="UniProtKB-KW"/>
</dbReference>
<dbReference type="GO" id="GO:0004637">
    <property type="term" value="F:phosphoribosylamine-glycine ligase activity"/>
    <property type="evidence" value="ECO:0007669"/>
    <property type="project" value="InterPro"/>
</dbReference>
<name>X1CEJ5_9ZZZZ</name>
<evidence type="ECO:0000256" key="7">
    <source>
        <dbReference type="ARBA" id="ARBA00042864"/>
    </source>
</evidence>
<keyword evidence="4" id="KW-0067">ATP-binding</keyword>
<reference evidence="9" key="1">
    <citation type="journal article" date="2014" name="Front. Microbiol.">
        <title>High frequency of phylogenetically diverse reductive dehalogenase-homologous genes in deep subseafloor sedimentary metagenomes.</title>
        <authorList>
            <person name="Kawai M."/>
            <person name="Futagami T."/>
            <person name="Toyoda A."/>
            <person name="Takaki Y."/>
            <person name="Nishi S."/>
            <person name="Hori S."/>
            <person name="Arai W."/>
            <person name="Tsubouchi T."/>
            <person name="Morono Y."/>
            <person name="Uchiyama I."/>
            <person name="Ito T."/>
            <person name="Fujiyama A."/>
            <person name="Inagaki F."/>
            <person name="Takami H."/>
        </authorList>
    </citation>
    <scope>NUCLEOTIDE SEQUENCE</scope>
    <source>
        <strain evidence="9">Expedition CK06-06</strain>
    </source>
</reference>
<proteinExistence type="inferred from homology"/>
<comment type="caution">
    <text evidence="9">The sequence shown here is derived from an EMBL/GenBank/DDBJ whole genome shotgun (WGS) entry which is preliminary data.</text>
</comment>
<keyword evidence="2" id="KW-0547">Nucleotide-binding</keyword>
<evidence type="ECO:0000259" key="8">
    <source>
        <dbReference type="SMART" id="SM01210"/>
    </source>
</evidence>
<evidence type="ECO:0000256" key="6">
    <source>
        <dbReference type="ARBA" id="ARBA00042242"/>
    </source>
</evidence>
<evidence type="ECO:0000256" key="3">
    <source>
        <dbReference type="ARBA" id="ARBA00022755"/>
    </source>
</evidence>
<dbReference type="SMART" id="SM01210">
    <property type="entry name" value="GARS_C"/>
    <property type="match status" value="1"/>
</dbReference>
<dbReference type="GO" id="GO:0005524">
    <property type="term" value="F:ATP binding"/>
    <property type="evidence" value="ECO:0007669"/>
    <property type="project" value="UniProtKB-KW"/>
</dbReference>
<organism evidence="9">
    <name type="scientific">marine sediment metagenome</name>
    <dbReference type="NCBI Taxonomy" id="412755"/>
    <lineage>
        <taxon>unclassified sequences</taxon>
        <taxon>metagenomes</taxon>
        <taxon>ecological metagenomes</taxon>
    </lineage>
</organism>
<dbReference type="InterPro" id="IPR020560">
    <property type="entry name" value="PRibGlycinamide_synth_C-dom"/>
</dbReference>
<sequence length="138" mass="15083">MPIVPLICGHSQYLFYSLQSDLIELCQKTTQTDLKTVTLKWDPRPTLGVVLAAAGYPATYATGAEIHGLQTQLPNCKVFQAGTCTKNNKTLTNGGRVLCVTAIADNLKAAQTLAYEQVQAINWEGMFYRADIGFKAIK</sequence>
<dbReference type="PANTHER" id="PTHR43472">
    <property type="entry name" value="PHOSPHORIBOSYLAMINE--GLYCINE LIGASE"/>
    <property type="match status" value="1"/>
</dbReference>
<feature type="domain" description="Phosphoribosylglycinamide synthetase C-domain" evidence="8">
    <location>
        <begin position="45"/>
        <end position="137"/>
    </location>
</feature>
<keyword evidence="1" id="KW-0436">Ligase</keyword>
<dbReference type="AlphaFoldDB" id="X1CEJ5"/>
<evidence type="ECO:0000256" key="5">
    <source>
        <dbReference type="ARBA" id="ARBA00038345"/>
    </source>
</evidence>
<evidence type="ECO:0000256" key="1">
    <source>
        <dbReference type="ARBA" id="ARBA00022598"/>
    </source>
</evidence>
<dbReference type="Gene3D" id="3.90.600.10">
    <property type="entry name" value="Phosphoribosylglycinamide synthetase, C-terminal domain"/>
    <property type="match status" value="1"/>
</dbReference>
<keyword evidence="3" id="KW-0658">Purine biosynthesis</keyword>
<dbReference type="GO" id="GO:0009113">
    <property type="term" value="P:purine nucleobase biosynthetic process"/>
    <property type="evidence" value="ECO:0007669"/>
    <property type="project" value="InterPro"/>
</dbReference>
<dbReference type="EMBL" id="BART01037213">
    <property type="protein sequence ID" value="GAH06057.1"/>
    <property type="molecule type" value="Genomic_DNA"/>
</dbReference>
<dbReference type="InterPro" id="IPR037123">
    <property type="entry name" value="PRibGlycinamide_synth_C_sf"/>
</dbReference>
<dbReference type="PANTHER" id="PTHR43472:SF1">
    <property type="entry name" value="PHOSPHORIBOSYLAMINE--GLYCINE LIGASE, CHLOROPLASTIC"/>
    <property type="match status" value="1"/>
</dbReference>
<protein>
    <recommendedName>
        <fullName evidence="6">Glycinamide ribonucleotide synthetase</fullName>
    </recommendedName>
    <alternativeName>
        <fullName evidence="7">Phosphoribosylglycinamide synthetase</fullName>
    </alternativeName>
</protein>
<dbReference type="InterPro" id="IPR011054">
    <property type="entry name" value="Rudment_hybrid_motif"/>
</dbReference>
<dbReference type="InterPro" id="IPR000115">
    <property type="entry name" value="PRibGlycinamide_synth"/>
</dbReference>
<gene>
    <name evidence="9" type="ORF">S01H4_62374</name>
</gene>
<evidence type="ECO:0000256" key="4">
    <source>
        <dbReference type="ARBA" id="ARBA00022840"/>
    </source>
</evidence>
<accession>X1CEJ5</accession>
<dbReference type="SUPFAM" id="SSF51246">
    <property type="entry name" value="Rudiment single hybrid motif"/>
    <property type="match status" value="1"/>
</dbReference>
<evidence type="ECO:0000256" key="2">
    <source>
        <dbReference type="ARBA" id="ARBA00022741"/>
    </source>
</evidence>
<evidence type="ECO:0000313" key="9">
    <source>
        <dbReference type="EMBL" id="GAH06057.1"/>
    </source>
</evidence>
<comment type="similarity">
    <text evidence="5">Belongs to the GARS family.</text>
</comment>
<dbReference type="FunFam" id="3.90.600.10:FF:000001">
    <property type="entry name" value="Trifunctional purine biosynthetic protein adenosine-3"/>
    <property type="match status" value="1"/>
</dbReference>
<dbReference type="Pfam" id="PF02843">
    <property type="entry name" value="GARS_C"/>
    <property type="match status" value="1"/>
</dbReference>